<feature type="transmembrane region" description="Helical" evidence="1">
    <location>
        <begin position="164"/>
        <end position="184"/>
    </location>
</feature>
<keyword evidence="1" id="KW-0812">Transmembrane</keyword>
<feature type="domain" description="CAAX prenyl protease 2/Lysostaphin resistance protein A-like" evidence="2">
    <location>
        <begin position="195"/>
        <end position="289"/>
    </location>
</feature>
<dbReference type="InterPro" id="IPR003675">
    <property type="entry name" value="Rce1/LyrA-like_dom"/>
</dbReference>
<proteinExistence type="predicted"/>
<protein>
    <recommendedName>
        <fullName evidence="2">CAAX prenyl protease 2/Lysostaphin resistance protein A-like domain-containing protein</fullName>
    </recommendedName>
</protein>
<evidence type="ECO:0000313" key="3">
    <source>
        <dbReference type="EMBL" id="PCI24199.1"/>
    </source>
</evidence>
<dbReference type="EMBL" id="NVSR01000126">
    <property type="protein sequence ID" value="PCI24199.1"/>
    <property type="molecule type" value="Genomic_DNA"/>
</dbReference>
<keyword evidence="1" id="KW-1133">Transmembrane helix</keyword>
<organism evidence="3 4">
    <name type="scientific">SAR324 cluster bacterium</name>
    <dbReference type="NCBI Taxonomy" id="2024889"/>
    <lineage>
        <taxon>Bacteria</taxon>
        <taxon>Deltaproteobacteria</taxon>
        <taxon>SAR324 cluster</taxon>
    </lineage>
</organism>
<feature type="transmembrane region" description="Helical" evidence="1">
    <location>
        <begin position="196"/>
        <end position="215"/>
    </location>
</feature>
<dbReference type="AlphaFoldDB" id="A0A2A4SSY7"/>
<comment type="caution">
    <text evidence="3">The sequence shown here is derived from an EMBL/GenBank/DDBJ whole genome shotgun (WGS) entry which is preliminary data.</text>
</comment>
<gene>
    <name evidence="3" type="ORF">COB67_11795</name>
</gene>
<evidence type="ECO:0000256" key="1">
    <source>
        <dbReference type="SAM" id="Phobius"/>
    </source>
</evidence>
<keyword evidence="1" id="KW-0472">Membrane</keyword>
<sequence>MDLATQIRVDEAVTLVFGLITLSIAALWIPREGIPWIPKRMQTWSILLAGALTLAYLLGFIQSRATIPILIFFLACFLYTKTNWDPSLPKVMSLFILLLSFGLIAHRVQGFSNPLFIINWIIKEDAAPYTRSLNLDKPLVAIFILGFTHRLLSTQKEWVAMLKFTLPITLVLALSVTALSWKLGMIRYEFKLTFHYLVWAWSYLFFTCMAEEALFRGFIQKHLMRFYAPARNGHWLALIYSSIIFGLAHYQGSTEQVIILCLAGLGYGWIYLRTKSIEACILSHFLLNSFHFIFFTYPALSASGL</sequence>
<dbReference type="Proteomes" id="UP000218113">
    <property type="component" value="Unassembled WGS sequence"/>
</dbReference>
<dbReference type="GO" id="GO:0080120">
    <property type="term" value="P:CAAX-box protein maturation"/>
    <property type="evidence" value="ECO:0007669"/>
    <property type="project" value="UniProtKB-ARBA"/>
</dbReference>
<accession>A0A2A4SSY7</accession>
<dbReference type="Pfam" id="PF02517">
    <property type="entry name" value="Rce1-like"/>
    <property type="match status" value="1"/>
</dbReference>
<feature type="transmembrane region" description="Helical" evidence="1">
    <location>
        <begin position="279"/>
        <end position="300"/>
    </location>
</feature>
<evidence type="ECO:0000259" key="2">
    <source>
        <dbReference type="Pfam" id="PF02517"/>
    </source>
</evidence>
<dbReference type="GO" id="GO:0004175">
    <property type="term" value="F:endopeptidase activity"/>
    <property type="evidence" value="ECO:0007669"/>
    <property type="project" value="UniProtKB-ARBA"/>
</dbReference>
<feature type="transmembrane region" description="Helical" evidence="1">
    <location>
        <begin position="235"/>
        <end position="251"/>
    </location>
</feature>
<evidence type="ECO:0000313" key="4">
    <source>
        <dbReference type="Proteomes" id="UP000218113"/>
    </source>
</evidence>
<reference evidence="4" key="1">
    <citation type="submission" date="2017-08" db="EMBL/GenBank/DDBJ databases">
        <title>A dynamic microbial community with high functional redundancy inhabits the cold, oxic subseafloor aquifer.</title>
        <authorList>
            <person name="Tully B.J."/>
            <person name="Wheat C.G."/>
            <person name="Glazer B.T."/>
            <person name="Huber J.A."/>
        </authorList>
    </citation>
    <scope>NUCLEOTIDE SEQUENCE [LARGE SCALE GENOMIC DNA]</scope>
</reference>
<name>A0A2A4SSY7_9DELT</name>
<feature type="transmembrane region" description="Helical" evidence="1">
    <location>
        <begin position="41"/>
        <end position="59"/>
    </location>
</feature>
<feature type="transmembrane region" description="Helical" evidence="1">
    <location>
        <begin position="12"/>
        <end position="29"/>
    </location>
</feature>
<feature type="transmembrane region" description="Helical" evidence="1">
    <location>
        <begin position="257"/>
        <end position="272"/>
    </location>
</feature>